<dbReference type="Gene3D" id="3.20.20.80">
    <property type="entry name" value="Glycosidases"/>
    <property type="match status" value="1"/>
</dbReference>
<dbReference type="InterPro" id="IPR004185">
    <property type="entry name" value="Glyco_hydro_13_lg-like_dom"/>
</dbReference>
<dbReference type="Proteomes" id="UP000460287">
    <property type="component" value="Unassembled WGS sequence"/>
</dbReference>
<dbReference type="InterPro" id="IPR006047">
    <property type="entry name" value="GH13_cat_dom"/>
</dbReference>
<dbReference type="Pfam" id="PF00128">
    <property type="entry name" value="Alpha-amylase"/>
    <property type="match status" value="1"/>
</dbReference>
<dbReference type="Gene3D" id="2.60.40.10">
    <property type="entry name" value="Immunoglobulins"/>
    <property type="match status" value="1"/>
</dbReference>
<organism evidence="5 6">
    <name type="scientific">Inconstantimicrobium porci</name>
    <dbReference type="NCBI Taxonomy" id="2652291"/>
    <lineage>
        <taxon>Bacteria</taxon>
        <taxon>Bacillati</taxon>
        <taxon>Bacillota</taxon>
        <taxon>Clostridia</taxon>
        <taxon>Eubacteriales</taxon>
        <taxon>Clostridiaceae</taxon>
        <taxon>Inconstantimicrobium</taxon>
    </lineage>
</organism>
<dbReference type="PANTHER" id="PTHR10357">
    <property type="entry name" value="ALPHA-AMYLASE FAMILY MEMBER"/>
    <property type="match status" value="1"/>
</dbReference>
<protein>
    <submittedName>
        <fullName evidence="5">Alpha-glycosidase</fullName>
    </submittedName>
</protein>
<accession>A0A7X2N0D3</accession>
<proteinExistence type="inferred from homology"/>
<evidence type="ECO:0000259" key="4">
    <source>
        <dbReference type="SMART" id="SM00642"/>
    </source>
</evidence>
<dbReference type="InterPro" id="IPR045857">
    <property type="entry name" value="O16G_dom_2"/>
</dbReference>
<dbReference type="InterPro" id="IPR017853">
    <property type="entry name" value="GH"/>
</dbReference>
<comment type="caution">
    <text evidence="5">The sequence shown here is derived from an EMBL/GenBank/DDBJ whole genome shotgun (WGS) entry which is preliminary data.</text>
</comment>
<dbReference type="Pfam" id="PF02903">
    <property type="entry name" value="Alpha-amylase_N"/>
    <property type="match status" value="1"/>
</dbReference>
<dbReference type="GO" id="GO:0005975">
    <property type="term" value="P:carbohydrate metabolic process"/>
    <property type="evidence" value="ECO:0007669"/>
    <property type="project" value="InterPro"/>
</dbReference>
<dbReference type="RefSeq" id="WP_154532274.1">
    <property type="nucleotide sequence ID" value="NZ_VULX01000029.1"/>
</dbReference>
<gene>
    <name evidence="5" type="ORF">FYJ33_13500</name>
</gene>
<dbReference type="SMART" id="SM00642">
    <property type="entry name" value="Aamy"/>
    <property type="match status" value="1"/>
</dbReference>
<dbReference type="AlphaFoldDB" id="A0A7X2N0D3"/>
<dbReference type="InterPro" id="IPR013783">
    <property type="entry name" value="Ig-like_fold"/>
</dbReference>
<evidence type="ECO:0000256" key="3">
    <source>
        <dbReference type="ARBA" id="ARBA00023295"/>
    </source>
</evidence>
<keyword evidence="3 5" id="KW-0326">Glycosidase</keyword>
<dbReference type="InterPro" id="IPR014756">
    <property type="entry name" value="Ig_E-set"/>
</dbReference>
<comment type="similarity">
    <text evidence="1">Belongs to the glycosyl hydrolase 13 family.</text>
</comment>
<dbReference type="SUPFAM" id="SSF51445">
    <property type="entry name" value="(Trans)glycosidases"/>
    <property type="match status" value="1"/>
</dbReference>
<dbReference type="CDD" id="cd02857">
    <property type="entry name" value="E_set_CDase_PDE_N"/>
    <property type="match status" value="1"/>
</dbReference>
<evidence type="ECO:0000313" key="5">
    <source>
        <dbReference type="EMBL" id="MSR92378.1"/>
    </source>
</evidence>
<dbReference type="EMBL" id="VULX01000029">
    <property type="protein sequence ID" value="MSR92378.1"/>
    <property type="molecule type" value="Genomic_DNA"/>
</dbReference>
<evidence type="ECO:0000313" key="6">
    <source>
        <dbReference type="Proteomes" id="UP000460287"/>
    </source>
</evidence>
<sequence>MNLSAIYHESKDNYCYPLNENELVINIKTGYDVDRVILYYGDPFKGGIMGGDYVAETYRIEVAECKKLQYHKFWSVIVKPEFKRCKYYFELIAGSEHVFYIEGGFMTEDEFKSHRGMRQDFFFPWMNKADVNFVPNWVKSTIWYQIFPDRFCNGDETINPENVKEWALPNQSVKNSECYGGDLQGIINKLDYLKELGITGIYMTPINVSKSNHKYDTTDYYKIDTNFGDKQTMQKLVSEAHKRNIRIMLDGVFNHCGEDFPVWQDVVKNGPKSKYFNWFMINEWPFNKGYNAMEGKYYTFAFEDYMPKLNTNNPEVINYLLDVCTYWVNEYDIDALRLDVANEISHEFCKKLKERMLSLKSDFYIVGEIWHNSMKWLRGDEFDSVMNYPLKESIDDFWLNKNTTRDDFEHSINRCYSMYMKQTNDVLFNLLDSHDTIRLVTELGDIDKFYQQMAVLFTMPGTTCIFYGTEVALEGKHDPDCRRCMPWNEIKNGDYNDRIEIMKTLIRLRKEKNAFRSSNICFTKHTDNERILSYIKKDDKGEDIEVILNCSDEDIIINKTCEVIFSRLYDGKVLKQNGFIIIKR</sequence>
<keyword evidence="2" id="KW-0378">Hydrolase</keyword>
<keyword evidence="6" id="KW-1185">Reference proteome</keyword>
<dbReference type="CDD" id="cd11338">
    <property type="entry name" value="AmyAc_CMD"/>
    <property type="match status" value="1"/>
</dbReference>
<evidence type="ECO:0000256" key="2">
    <source>
        <dbReference type="ARBA" id="ARBA00022801"/>
    </source>
</evidence>
<feature type="domain" description="Glycosyl hydrolase family 13 catalytic" evidence="4">
    <location>
        <begin position="145"/>
        <end position="509"/>
    </location>
</feature>
<reference evidence="5 6" key="1">
    <citation type="submission" date="2019-08" db="EMBL/GenBank/DDBJ databases">
        <title>In-depth cultivation of the pig gut microbiome towards novel bacterial diversity and tailored functional studies.</title>
        <authorList>
            <person name="Wylensek D."/>
            <person name="Hitch T.C.A."/>
            <person name="Clavel T."/>
        </authorList>
    </citation>
    <scope>NUCLEOTIDE SEQUENCE [LARGE SCALE GENOMIC DNA]</scope>
    <source>
        <strain evidence="5 6">WCA-383-APC-5B</strain>
    </source>
</reference>
<dbReference type="PANTHER" id="PTHR10357:SF210">
    <property type="entry name" value="MALTODEXTRIN GLUCOSIDASE"/>
    <property type="match status" value="1"/>
</dbReference>
<dbReference type="Gene3D" id="3.90.400.10">
    <property type="entry name" value="Oligo-1,6-glucosidase, Domain 2"/>
    <property type="match status" value="1"/>
</dbReference>
<name>A0A7X2N0D3_9CLOT</name>
<evidence type="ECO:0000256" key="1">
    <source>
        <dbReference type="ARBA" id="ARBA00008061"/>
    </source>
</evidence>
<dbReference type="GO" id="GO:0004553">
    <property type="term" value="F:hydrolase activity, hydrolyzing O-glycosyl compounds"/>
    <property type="evidence" value="ECO:0007669"/>
    <property type="project" value="InterPro"/>
</dbReference>
<dbReference type="SUPFAM" id="SSF81296">
    <property type="entry name" value="E set domains"/>
    <property type="match status" value="1"/>
</dbReference>